<dbReference type="Gene3D" id="3.40.50.300">
    <property type="entry name" value="P-loop containing nucleotide triphosphate hydrolases"/>
    <property type="match status" value="1"/>
</dbReference>
<dbReference type="GO" id="GO:0006310">
    <property type="term" value="P:DNA recombination"/>
    <property type="evidence" value="ECO:0007669"/>
    <property type="project" value="UniProtKB-KW"/>
</dbReference>
<feature type="non-terminal residue" evidence="3">
    <location>
        <position position="594"/>
    </location>
</feature>
<dbReference type="EMBL" id="VJMI01015370">
    <property type="protein sequence ID" value="KAF0729123.1"/>
    <property type="molecule type" value="Genomic_DNA"/>
</dbReference>
<evidence type="ECO:0000313" key="4">
    <source>
        <dbReference type="Proteomes" id="UP000469452"/>
    </source>
</evidence>
<comment type="caution">
    <text evidence="3">The sequence shown here is derived from an EMBL/GenBank/DDBJ whole genome shotgun (WGS) entry which is preliminary data.</text>
</comment>
<keyword evidence="1" id="KW-0347">Helicase</keyword>
<dbReference type="GO" id="GO:0000723">
    <property type="term" value="P:telomere maintenance"/>
    <property type="evidence" value="ECO:0007669"/>
    <property type="project" value="InterPro"/>
</dbReference>
<dbReference type="SUPFAM" id="SSF52540">
    <property type="entry name" value="P-loop containing nucleoside triphosphate hydrolases"/>
    <property type="match status" value="1"/>
</dbReference>
<sequence length="594" mass="67380">ENDEIKQYQVGRYINSNEAVWRILNFSIHDRYPAVIQLAVHLENGERVYFTPESVNRAIEQRRDTTLTAFFKLNQVDEFARTLLYAEIPAYYTWQVPDKKWKRRERGQAVDNWPGIKVTDTLGRVYSVHPVHQECFYLRLLLHNVRGSTSFTSLRTVDEVECPTYKQACLLLGLLEEENHLIHLMDEAEETKSPSKIRDLFVIVLTAYFPARASDLWDKYKDSMSEDILFRLRQELGDHELAMTADMHNEALVMIEDKVLMTSGKTLKDFGIDVPLQRRGVLCAEVAREKSYDRQALLNFVEERRPQLENSPEQLDVYNKLKDAINSERGSISFLDAPGGTGKTFLLNLLLAEVRSNGEIALATASSGIAATLLDGGRTAHSTFAFPLNLARTDKAVCAIKKQSGKAKVLQQCKLIVWDECTMCHKKGLEMLDATLRDLRDSNDFMGGVAVVLAGDFRQTLPIIDRGTPADEIDACFKKSLLWHHVKQCRLTVNMRAMITGDPSVQEFSDVLLQVGNGQISRDDEGFIEIPQSLTNKVDTRAQLLESVYPGLEEKSRLGREYHEWLCERAILAPKNDIVNEINTTILGQLPGNT</sequence>
<reference evidence="3 4" key="1">
    <citation type="submission" date="2019-06" db="EMBL/GenBank/DDBJ databases">
        <title>Genomics analysis of Aphanomyces spp. identifies a new class of oomycete effector associated with host adaptation.</title>
        <authorList>
            <person name="Gaulin E."/>
        </authorList>
    </citation>
    <scope>NUCLEOTIDE SEQUENCE [LARGE SCALE GENOMIC DNA]</scope>
    <source>
        <strain evidence="3 4">E</strain>
    </source>
</reference>
<dbReference type="AlphaFoldDB" id="A0A6A4ZXG3"/>
<dbReference type="GO" id="GO:0005524">
    <property type="term" value="F:ATP binding"/>
    <property type="evidence" value="ECO:0007669"/>
    <property type="project" value="UniProtKB-KW"/>
</dbReference>
<dbReference type="Proteomes" id="UP000469452">
    <property type="component" value="Unassembled WGS sequence"/>
</dbReference>
<dbReference type="PANTHER" id="PTHR10492">
    <property type="match status" value="1"/>
</dbReference>
<dbReference type="EC" id="5.6.2.3" evidence="1"/>
<feature type="domain" description="DNA helicase Pif1-like DEAD-box helicase" evidence="2">
    <location>
        <begin position="312"/>
        <end position="525"/>
    </location>
</feature>
<name>A0A6A4ZXG3_APHAT</name>
<keyword evidence="1" id="KW-0234">DNA repair</keyword>
<keyword evidence="1" id="KW-0227">DNA damage</keyword>
<proteinExistence type="inferred from homology"/>
<evidence type="ECO:0000256" key="1">
    <source>
        <dbReference type="RuleBase" id="RU363044"/>
    </source>
</evidence>
<dbReference type="GO" id="GO:0006281">
    <property type="term" value="P:DNA repair"/>
    <property type="evidence" value="ECO:0007669"/>
    <property type="project" value="UniProtKB-KW"/>
</dbReference>
<dbReference type="InterPro" id="IPR027417">
    <property type="entry name" value="P-loop_NTPase"/>
</dbReference>
<accession>A0A6A4ZXG3</accession>
<dbReference type="InterPro" id="IPR010285">
    <property type="entry name" value="DNA_helicase_pif1-like_DEAD"/>
</dbReference>
<evidence type="ECO:0000313" key="3">
    <source>
        <dbReference type="EMBL" id="KAF0729123.1"/>
    </source>
</evidence>
<protein>
    <recommendedName>
        <fullName evidence="1">ATP-dependent DNA helicase</fullName>
        <ecNumber evidence="1">5.6.2.3</ecNumber>
    </recommendedName>
</protein>
<comment type="cofactor">
    <cofactor evidence="1">
        <name>Mg(2+)</name>
        <dbReference type="ChEBI" id="CHEBI:18420"/>
    </cofactor>
</comment>
<comment type="catalytic activity">
    <reaction evidence="1">
        <text>ATP + H2O = ADP + phosphate + H(+)</text>
        <dbReference type="Rhea" id="RHEA:13065"/>
        <dbReference type="ChEBI" id="CHEBI:15377"/>
        <dbReference type="ChEBI" id="CHEBI:15378"/>
        <dbReference type="ChEBI" id="CHEBI:30616"/>
        <dbReference type="ChEBI" id="CHEBI:43474"/>
        <dbReference type="ChEBI" id="CHEBI:456216"/>
        <dbReference type="EC" id="5.6.2.3"/>
    </reaction>
</comment>
<gene>
    <name evidence="3" type="ORF">AaE_009399</name>
</gene>
<feature type="non-terminal residue" evidence="3">
    <location>
        <position position="1"/>
    </location>
</feature>
<organism evidence="3 4">
    <name type="scientific">Aphanomyces astaci</name>
    <name type="common">Crayfish plague agent</name>
    <dbReference type="NCBI Taxonomy" id="112090"/>
    <lineage>
        <taxon>Eukaryota</taxon>
        <taxon>Sar</taxon>
        <taxon>Stramenopiles</taxon>
        <taxon>Oomycota</taxon>
        <taxon>Saprolegniomycetes</taxon>
        <taxon>Saprolegniales</taxon>
        <taxon>Verrucalvaceae</taxon>
        <taxon>Aphanomyces</taxon>
    </lineage>
</organism>
<dbReference type="GO" id="GO:0016787">
    <property type="term" value="F:hydrolase activity"/>
    <property type="evidence" value="ECO:0007669"/>
    <property type="project" value="UniProtKB-KW"/>
</dbReference>
<comment type="similarity">
    <text evidence="1">Belongs to the helicase family.</text>
</comment>
<keyword evidence="1" id="KW-0233">DNA recombination</keyword>
<dbReference type="PANTHER" id="PTHR10492:SF57">
    <property type="entry name" value="ATP-DEPENDENT DNA HELICASE"/>
    <property type="match status" value="1"/>
</dbReference>
<dbReference type="Pfam" id="PF05970">
    <property type="entry name" value="PIF1"/>
    <property type="match status" value="1"/>
</dbReference>
<evidence type="ECO:0000259" key="2">
    <source>
        <dbReference type="Pfam" id="PF05970"/>
    </source>
</evidence>
<keyword evidence="1" id="KW-0547">Nucleotide-binding</keyword>
<dbReference type="GO" id="GO:0043139">
    <property type="term" value="F:5'-3' DNA helicase activity"/>
    <property type="evidence" value="ECO:0007669"/>
    <property type="project" value="UniProtKB-EC"/>
</dbReference>
<keyword evidence="1" id="KW-0067">ATP-binding</keyword>
<keyword evidence="1" id="KW-0378">Hydrolase</keyword>